<dbReference type="InterPro" id="IPR004843">
    <property type="entry name" value="Calcineurin-like_PHP"/>
</dbReference>
<dbReference type="Pfam" id="PF00149">
    <property type="entry name" value="Metallophos"/>
    <property type="match status" value="1"/>
</dbReference>
<evidence type="ECO:0000313" key="3">
    <source>
        <dbReference type="Proteomes" id="UP000051236"/>
    </source>
</evidence>
<accession>A0A0R1Y3R7</accession>
<dbReference type="Proteomes" id="UP000051236">
    <property type="component" value="Unassembled WGS sequence"/>
</dbReference>
<evidence type="ECO:0000313" key="2">
    <source>
        <dbReference type="EMBL" id="KRM34777.1"/>
    </source>
</evidence>
<comment type="caution">
    <text evidence="2">The sequence shown here is derived from an EMBL/GenBank/DDBJ whole genome shotgun (WGS) entry which is preliminary data.</text>
</comment>
<dbReference type="eggNOG" id="COG4186">
    <property type="taxonomic scope" value="Bacteria"/>
</dbReference>
<sequence>MAEMNYYIADTHFFHKELLEPNDFAPRHFDSVQAMDQQMITAWNARVSDKDVVYHLGDIALRPGNFPKPPEVYEQIEQLNGHIVFIKGNHDAHELFKYINTHNFELLGQAKYRFEDVGALIKFDHAQYYLTHYPLFLGIATQIYNLHGHIHHNMMPTALNINVGVDAPERDFLAHKLPFGTPLKDSEIEEMAHQKQIWLDQQKNS</sequence>
<dbReference type="GO" id="GO:0016787">
    <property type="term" value="F:hydrolase activity"/>
    <property type="evidence" value="ECO:0007669"/>
    <property type="project" value="UniProtKB-KW"/>
</dbReference>
<dbReference type="InterPro" id="IPR029052">
    <property type="entry name" value="Metallo-depent_PP-like"/>
</dbReference>
<dbReference type="SUPFAM" id="SSF56300">
    <property type="entry name" value="Metallo-dependent phosphatases"/>
    <property type="match status" value="1"/>
</dbReference>
<reference evidence="2 3" key="1">
    <citation type="journal article" date="2015" name="Genome Announc.">
        <title>Expanding the biotechnology potential of lactobacilli through comparative genomics of 213 strains and associated genera.</title>
        <authorList>
            <person name="Sun Z."/>
            <person name="Harris H.M."/>
            <person name="McCann A."/>
            <person name="Guo C."/>
            <person name="Argimon S."/>
            <person name="Zhang W."/>
            <person name="Yang X."/>
            <person name="Jeffery I.B."/>
            <person name="Cooney J.C."/>
            <person name="Kagawa T.F."/>
            <person name="Liu W."/>
            <person name="Song Y."/>
            <person name="Salvetti E."/>
            <person name="Wrobel A."/>
            <person name="Rasinkangas P."/>
            <person name="Parkhill J."/>
            <person name="Rea M.C."/>
            <person name="O'Sullivan O."/>
            <person name="Ritari J."/>
            <person name="Douillard F.P."/>
            <person name="Paul Ross R."/>
            <person name="Yang R."/>
            <person name="Briner A.E."/>
            <person name="Felis G.E."/>
            <person name="de Vos W.M."/>
            <person name="Barrangou R."/>
            <person name="Klaenhammer T.R."/>
            <person name="Caufield P.W."/>
            <person name="Cui Y."/>
            <person name="Zhang H."/>
            <person name="O'Toole P.W."/>
        </authorList>
    </citation>
    <scope>NUCLEOTIDE SEQUENCE [LARGE SCALE GENOMIC DNA]</scope>
    <source>
        <strain evidence="2 3">DSM 18527</strain>
    </source>
</reference>
<name>A0A0R1Y3R7_9LACO</name>
<proteinExistence type="predicted"/>
<evidence type="ECO:0000259" key="1">
    <source>
        <dbReference type="Pfam" id="PF00149"/>
    </source>
</evidence>
<dbReference type="PATRIC" id="fig|1423734.3.peg.2111"/>
<dbReference type="AlphaFoldDB" id="A0A0R1Y3R7"/>
<protein>
    <submittedName>
        <fullName evidence="2">Phosphoesterase or phosphohydrolase</fullName>
    </submittedName>
</protein>
<organism evidence="2 3">
    <name type="scientific">Agrilactobacillus composti DSM 18527 = JCM 14202</name>
    <dbReference type="NCBI Taxonomy" id="1423734"/>
    <lineage>
        <taxon>Bacteria</taxon>
        <taxon>Bacillati</taxon>
        <taxon>Bacillota</taxon>
        <taxon>Bacilli</taxon>
        <taxon>Lactobacillales</taxon>
        <taxon>Lactobacillaceae</taxon>
        <taxon>Agrilactobacillus</taxon>
    </lineage>
</organism>
<keyword evidence="2" id="KW-0378">Hydrolase</keyword>
<dbReference type="STRING" id="1423734.FC83_GL002089"/>
<dbReference type="Gene3D" id="3.60.21.10">
    <property type="match status" value="1"/>
</dbReference>
<dbReference type="EMBL" id="AZGA01000021">
    <property type="protein sequence ID" value="KRM34777.1"/>
    <property type="molecule type" value="Genomic_DNA"/>
</dbReference>
<gene>
    <name evidence="2" type="ORF">FC83_GL002089</name>
</gene>
<feature type="domain" description="Calcineurin-like phosphoesterase" evidence="1">
    <location>
        <begin position="8"/>
        <end position="161"/>
    </location>
</feature>
<keyword evidence="3" id="KW-1185">Reference proteome</keyword>